<dbReference type="KEGG" id="hazt:108671885"/>
<dbReference type="GO" id="GO:0140932">
    <property type="term" value="F:5'-(N(7)-methyl 5'-triphosphoguanosine)-[mRNA] diphosphatase activity"/>
    <property type="evidence" value="ECO:0007669"/>
    <property type="project" value="UniProtKB-EC"/>
</dbReference>
<gene>
    <name evidence="12" type="primary">LOC108671885</name>
</gene>
<dbReference type="InterPro" id="IPR036265">
    <property type="entry name" value="HIT-like_sf"/>
</dbReference>
<dbReference type="Gene3D" id="3.30.200.40">
    <property type="entry name" value="Scavenger mRNA decapping enzyme, N-terminal domain"/>
    <property type="match status" value="1"/>
</dbReference>
<dbReference type="GO" id="GO:0000340">
    <property type="term" value="F:RNA 7-methylguanosine cap binding"/>
    <property type="evidence" value="ECO:0007669"/>
    <property type="project" value="TreeGrafter"/>
</dbReference>
<reference evidence="12" key="1">
    <citation type="submission" date="2025-08" db="UniProtKB">
        <authorList>
            <consortium name="RefSeq"/>
        </authorList>
    </citation>
    <scope>IDENTIFICATION</scope>
    <source>
        <tissue evidence="12">Whole organism</tissue>
    </source>
</reference>
<keyword evidence="11" id="KW-1185">Reference proteome</keyword>
<name>A0A8B7NMQ6_HYAAZ</name>
<evidence type="ECO:0000313" key="12">
    <source>
        <dbReference type="RefSeq" id="XP_018014968.2"/>
    </source>
</evidence>
<dbReference type="EC" id="3.6.1.59" evidence="3"/>
<sequence length="390" mass="43529">MSNVSESSTSEPPLKKRLVCDDSSQNGDTESKNGDLPPKKAHELSTNSVTRDPSDPMALDYSSPTLNCRPACSTEAAAELHEDNAATQQAPVAAADFSCLEVVRVLSSSDASCSIALEAKHKTEDGRVLVQLQKTPFDADKLNEVISEKTTLTQLFHNDVYSKHMAELPPHLNKLQVTIIHPAEDKHFQRYEWEACCLVEETPEIFRTYTKPFIESGAPHSKQWIYNILDGVSEADRVVLRDSDPQTGFVLLPDLKWTGEQVSDLYCQAIVNRITVPASIRDLTGDCLPLLRNILSEGTKAISRRYGVQKDRLLVYLHYLPSFYHLHVHFSALTFDAPGTRCGKAHALCDVISNLEQNPQHYTHATLAFTPRDNHPHPLARHQRQSKLGD</sequence>
<evidence type="ECO:0000256" key="3">
    <source>
        <dbReference type="ARBA" id="ARBA00012520"/>
    </source>
</evidence>
<dbReference type="AlphaFoldDB" id="A0A8B7NMQ6"/>
<keyword evidence="6" id="KW-0539">Nucleus</keyword>
<dbReference type="GO" id="GO:0000290">
    <property type="term" value="P:deadenylation-dependent decapping of nuclear-transcribed mRNA"/>
    <property type="evidence" value="ECO:0007669"/>
    <property type="project" value="InterPro"/>
</dbReference>
<dbReference type="InterPro" id="IPR008594">
    <property type="entry name" value="DcpS/DCS2"/>
</dbReference>
<dbReference type="Gene3D" id="3.30.428.10">
    <property type="entry name" value="HIT-like"/>
    <property type="match status" value="1"/>
</dbReference>
<dbReference type="OrthoDB" id="10264956at2759"/>
<protein>
    <recommendedName>
        <fullName evidence="4">m7GpppX diphosphatase</fullName>
        <ecNumber evidence="3">3.6.1.59</ecNumber>
    </recommendedName>
    <alternativeName>
        <fullName evidence="8">Decapping scavenger enzyme</fullName>
    </alternativeName>
    <alternativeName>
        <fullName evidence="7">Scavenger mRNA-decapping enzyme DcpS</fullName>
    </alternativeName>
</protein>
<dbReference type="FunFam" id="3.30.428.10:FF:000006">
    <property type="entry name" value="m7GpppX diphosphatase"/>
    <property type="match status" value="1"/>
</dbReference>
<evidence type="ECO:0000256" key="1">
    <source>
        <dbReference type="ARBA" id="ARBA00004123"/>
    </source>
</evidence>
<proteinExistence type="inferred from homology"/>
<comment type="similarity">
    <text evidence="2">Belongs to the HIT family.</text>
</comment>
<keyword evidence="5" id="KW-0378">Hydrolase</keyword>
<dbReference type="Pfam" id="PF11969">
    <property type="entry name" value="DcpS_C"/>
    <property type="match status" value="1"/>
</dbReference>
<dbReference type="InterPro" id="IPR011145">
    <property type="entry name" value="Scavenger_mRNA_decap_enz_N"/>
</dbReference>
<dbReference type="RefSeq" id="XP_018014968.2">
    <property type="nucleotide sequence ID" value="XM_018159479.2"/>
</dbReference>
<dbReference type="SUPFAM" id="SSF54197">
    <property type="entry name" value="HIT-like"/>
    <property type="match status" value="1"/>
</dbReference>
<feature type="compositionally biased region" description="Basic and acidic residues" evidence="10">
    <location>
        <begin position="29"/>
        <end position="43"/>
    </location>
</feature>
<comment type="subcellular location">
    <subcellularLocation>
        <location evidence="1">Nucleus</location>
    </subcellularLocation>
</comment>
<feature type="region of interest" description="Disordered" evidence="10">
    <location>
        <begin position="1"/>
        <end position="62"/>
    </location>
</feature>
<dbReference type="Pfam" id="PF05652">
    <property type="entry name" value="DcpS"/>
    <property type="match status" value="1"/>
</dbReference>
<dbReference type="OMA" id="RAYFHYQ"/>
<accession>A0A8B7NMQ6</accession>
<evidence type="ECO:0000256" key="8">
    <source>
        <dbReference type="ARBA" id="ARBA00030609"/>
    </source>
</evidence>
<evidence type="ECO:0000256" key="7">
    <source>
        <dbReference type="ARBA" id="ARBA00029885"/>
    </source>
</evidence>
<dbReference type="Proteomes" id="UP000694843">
    <property type="component" value="Unplaced"/>
</dbReference>
<dbReference type="GeneID" id="108671885"/>
<evidence type="ECO:0000256" key="9">
    <source>
        <dbReference type="ARBA" id="ARBA00048222"/>
    </source>
</evidence>
<organism evidence="11 12">
    <name type="scientific">Hyalella azteca</name>
    <name type="common">Amphipod</name>
    <dbReference type="NCBI Taxonomy" id="294128"/>
    <lineage>
        <taxon>Eukaryota</taxon>
        <taxon>Metazoa</taxon>
        <taxon>Ecdysozoa</taxon>
        <taxon>Arthropoda</taxon>
        <taxon>Crustacea</taxon>
        <taxon>Multicrustacea</taxon>
        <taxon>Malacostraca</taxon>
        <taxon>Eumalacostraca</taxon>
        <taxon>Peracarida</taxon>
        <taxon>Amphipoda</taxon>
        <taxon>Senticaudata</taxon>
        <taxon>Talitrida</taxon>
        <taxon>Talitroidea</taxon>
        <taxon>Hyalellidae</taxon>
        <taxon>Hyalella</taxon>
    </lineage>
</organism>
<dbReference type="GO" id="GO:0000932">
    <property type="term" value="C:P-body"/>
    <property type="evidence" value="ECO:0007669"/>
    <property type="project" value="TreeGrafter"/>
</dbReference>
<evidence type="ECO:0000256" key="6">
    <source>
        <dbReference type="ARBA" id="ARBA00023242"/>
    </source>
</evidence>
<evidence type="ECO:0000256" key="4">
    <source>
        <dbReference type="ARBA" id="ARBA00015636"/>
    </source>
</evidence>
<evidence type="ECO:0000313" key="11">
    <source>
        <dbReference type="Proteomes" id="UP000694843"/>
    </source>
</evidence>
<comment type="catalytic activity">
    <reaction evidence="9">
        <text>a 5'-end (N(7)-methyl 5'-triphosphoguanosine)-ribonucleoside in mRNA + H2O = N(7)-methyl-GMP + a 5'-end diphospho-ribonucleoside in mRNA + 2 H(+)</text>
        <dbReference type="Rhea" id="RHEA:65388"/>
        <dbReference type="Rhea" id="RHEA-COMP:17165"/>
        <dbReference type="Rhea" id="RHEA-COMP:17167"/>
        <dbReference type="ChEBI" id="CHEBI:15377"/>
        <dbReference type="ChEBI" id="CHEBI:15378"/>
        <dbReference type="ChEBI" id="CHEBI:58285"/>
        <dbReference type="ChEBI" id="CHEBI:156461"/>
        <dbReference type="ChEBI" id="CHEBI:167616"/>
        <dbReference type="EC" id="3.6.1.59"/>
    </reaction>
</comment>
<evidence type="ECO:0000256" key="10">
    <source>
        <dbReference type="SAM" id="MobiDB-lite"/>
    </source>
</evidence>
<evidence type="ECO:0000256" key="2">
    <source>
        <dbReference type="ARBA" id="ARBA00010208"/>
    </source>
</evidence>
<evidence type="ECO:0000256" key="5">
    <source>
        <dbReference type="ARBA" id="ARBA00022801"/>
    </source>
</evidence>
<dbReference type="SUPFAM" id="SSF102860">
    <property type="entry name" value="mRNA decapping enzyme DcpS N-terminal domain"/>
    <property type="match status" value="1"/>
</dbReference>
<dbReference type="GO" id="GO:0005634">
    <property type="term" value="C:nucleus"/>
    <property type="evidence" value="ECO:0007669"/>
    <property type="project" value="UniProtKB-SubCell"/>
</dbReference>
<feature type="compositionally biased region" description="Polar residues" evidence="10">
    <location>
        <begin position="1"/>
        <end position="11"/>
    </location>
</feature>
<dbReference type="PANTHER" id="PTHR12978">
    <property type="entry name" value="HISTIDINE TRIAD HIT PROTEIN MEMBER"/>
    <property type="match status" value="1"/>
</dbReference>
<dbReference type="PANTHER" id="PTHR12978:SF0">
    <property type="entry name" value="M7GPPPX DIPHOSPHATASE"/>
    <property type="match status" value="1"/>
</dbReference>